<evidence type="ECO:0000256" key="4">
    <source>
        <dbReference type="ARBA" id="ARBA00022833"/>
    </source>
</evidence>
<organism evidence="6 7">
    <name type="scientific">Schizothecium vesticola</name>
    <dbReference type="NCBI Taxonomy" id="314040"/>
    <lineage>
        <taxon>Eukaryota</taxon>
        <taxon>Fungi</taxon>
        <taxon>Dikarya</taxon>
        <taxon>Ascomycota</taxon>
        <taxon>Pezizomycotina</taxon>
        <taxon>Sordariomycetes</taxon>
        <taxon>Sordariomycetidae</taxon>
        <taxon>Sordariales</taxon>
        <taxon>Schizotheciaceae</taxon>
        <taxon>Schizothecium</taxon>
    </lineage>
</organism>
<dbReference type="EMBL" id="JAUKUD010000006">
    <property type="protein sequence ID" value="KAK0740052.1"/>
    <property type="molecule type" value="Genomic_DNA"/>
</dbReference>
<dbReference type="InterPro" id="IPR001818">
    <property type="entry name" value="Pept_M10_metallopeptidase"/>
</dbReference>
<gene>
    <name evidence="6" type="ORF">B0T18DRAFT_490830</name>
</gene>
<keyword evidence="7" id="KW-1185">Reference proteome</keyword>
<name>A0AA40BTG1_9PEZI</name>
<evidence type="ECO:0000313" key="7">
    <source>
        <dbReference type="Proteomes" id="UP001172155"/>
    </source>
</evidence>
<proteinExistence type="predicted"/>
<dbReference type="Pfam" id="PF00413">
    <property type="entry name" value="Peptidase_M10"/>
    <property type="match status" value="1"/>
</dbReference>
<dbReference type="GO" id="GO:0008270">
    <property type="term" value="F:zinc ion binding"/>
    <property type="evidence" value="ECO:0007669"/>
    <property type="project" value="InterPro"/>
</dbReference>
<dbReference type="Gene3D" id="3.40.390.10">
    <property type="entry name" value="Collagenase (Catalytic Domain)"/>
    <property type="match status" value="1"/>
</dbReference>
<dbReference type="GO" id="GO:0031012">
    <property type="term" value="C:extracellular matrix"/>
    <property type="evidence" value="ECO:0007669"/>
    <property type="project" value="InterPro"/>
</dbReference>
<evidence type="ECO:0000256" key="2">
    <source>
        <dbReference type="ARBA" id="ARBA00022723"/>
    </source>
</evidence>
<evidence type="ECO:0000259" key="5">
    <source>
        <dbReference type="Pfam" id="PF00413"/>
    </source>
</evidence>
<evidence type="ECO:0000313" key="6">
    <source>
        <dbReference type="EMBL" id="KAK0740052.1"/>
    </source>
</evidence>
<sequence length="310" mass="34574">MGCRAGSTVQVVDDTPPSYNAADIDDAHSSVAAPPGFRGLAAFLECATCIKHSVMTWLLEAFFPAYDAHAAVYGESTTKAARPRAQSADYFSLQVHVKEEEEEGEKFVARLMPVVKDEPITIKMDFDSFKKKHCQQEAKHTRGSLIECIHKLNAANIGIRFRYVPPDQAANFTVAYARRPPETPPGSRSKTVARSFPPGDGKKVIFVYDYAFSESKRYDNLTGFLCHELGHTLGMRHSRAGKKEKESPSVRFPLTSPNKPSMMWYYTDDTLDSMHLTDLDVEELKAIYALHEGDSIGDYTIKNYPPNPPS</sequence>
<accession>A0AA40BTG1</accession>
<keyword evidence="4" id="KW-0862">Zinc</keyword>
<keyword evidence="1" id="KW-0645">Protease</keyword>
<dbReference type="InterPro" id="IPR024079">
    <property type="entry name" value="MetalloPept_cat_dom_sf"/>
</dbReference>
<reference evidence="6" key="1">
    <citation type="submission" date="2023-06" db="EMBL/GenBank/DDBJ databases">
        <title>Genome-scale phylogeny and comparative genomics of the fungal order Sordariales.</title>
        <authorList>
            <consortium name="Lawrence Berkeley National Laboratory"/>
            <person name="Hensen N."/>
            <person name="Bonometti L."/>
            <person name="Westerberg I."/>
            <person name="Brannstrom I.O."/>
            <person name="Guillou S."/>
            <person name="Cros-Aarteil S."/>
            <person name="Calhoun S."/>
            <person name="Haridas S."/>
            <person name="Kuo A."/>
            <person name="Mondo S."/>
            <person name="Pangilinan J."/>
            <person name="Riley R."/>
            <person name="LaButti K."/>
            <person name="Andreopoulos B."/>
            <person name="Lipzen A."/>
            <person name="Chen C."/>
            <person name="Yanf M."/>
            <person name="Daum C."/>
            <person name="Ng V."/>
            <person name="Clum A."/>
            <person name="Steindorff A."/>
            <person name="Ohm R."/>
            <person name="Martin F."/>
            <person name="Silar P."/>
            <person name="Natvig D."/>
            <person name="Lalanne C."/>
            <person name="Gautier V."/>
            <person name="Ament-velasquez S.L."/>
            <person name="Kruys A."/>
            <person name="Hutchinson M.I."/>
            <person name="Powell A.J."/>
            <person name="Barry K."/>
            <person name="Miller A.N."/>
            <person name="Grigoriev I.V."/>
            <person name="Debuchy R."/>
            <person name="Gladieux P."/>
            <person name="Thoren M.H."/>
            <person name="Johannesson H."/>
        </authorList>
    </citation>
    <scope>NUCLEOTIDE SEQUENCE</scope>
    <source>
        <strain evidence="6">SMH3187-1</strain>
    </source>
</reference>
<dbReference type="AlphaFoldDB" id="A0AA40BTG1"/>
<comment type="caution">
    <text evidence="6">The sequence shown here is derived from an EMBL/GenBank/DDBJ whole genome shotgun (WGS) entry which is preliminary data.</text>
</comment>
<dbReference type="GO" id="GO:0006508">
    <property type="term" value="P:proteolysis"/>
    <property type="evidence" value="ECO:0007669"/>
    <property type="project" value="UniProtKB-KW"/>
</dbReference>
<feature type="domain" description="Peptidase M10 metallopeptidase" evidence="5">
    <location>
        <begin position="152"/>
        <end position="240"/>
    </location>
</feature>
<dbReference type="GO" id="GO:0004222">
    <property type="term" value="F:metalloendopeptidase activity"/>
    <property type="evidence" value="ECO:0007669"/>
    <property type="project" value="InterPro"/>
</dbReference>
<keyword evidence="2" id="KW-0479">Metal-binding</keyword>
<protein>
    <recommendedName>
        <fullName evidence="5">Peptidase M10 metallopeptidase domain-containing protein</fullName>
    </recommendedName>
</protein>
<dbReference type="Proteomes" id="UP001172155">
    <property type="component" value="Unassembled WGS sequence"/>
</dbReference>
<keyword evidence="3" id="KW-0378">Hydrolase</keyword>
<evidence type="ECO:0000256" key="3">
    <source>
        <dbReference type="ARBA" id="ARBA00022801"/>
    </source>
</evidence>
<evidence type="ECO:0000256" key="1">
    <source>
        <dbReference type="ARBA" id="ARBA00022670"/>
    </source>
</evidence>
<dbReference type="SUPFAM" id="SSF55486">
    <property type="entry name" value="Metalloproteases ('zincins'), catalytic domain"/>
    <property type="match status" value="1"/>
</dbReference>